<evidence type="ECO:0000313" key="4">
    <source>
        <dbReference type="Proteomes" id="UP000199415"/>
    </source>
</evidence>
<dbReference type="InterPro" id="IPR003399">
    <property type="entry name" value="Mce/MlaD"/>
</dbReference>
<sequence length="351" mass="37948">MRSNRINYIAVGLFVVIVVAAFVAFFAVLSGSTTPRETYFTEYDNVGGVRAGTAVQFQGYRIGEVTAIEPRKRAGRIRFRVEMALERDFPIPRDSTATIATSSLLGGVNIQIRGGDAGETLPPGARIEPGASADLFTAVSNVASQINQLSAGGLEPLLSRVRGAARALSTATEGNAPRIAENLKTATRALAEDGPAIARELRALSRRMNREMLDAETSGDVTRGLDDLAAASEKLNADVLSGENRERIRRSLANLRTFSARFTTLASELRATQAELNTLATNLNDQVEANGDAVRSSVRDLQHTLDTIARHIDAITNNLEGTSRNMNEFTRQIRRDPSLLLRGREGPGAER</sequence>
<dbReference type="PANTHER" id="PTHR33371:SF4">
    <property type="entry name" value="INTERMEMBRANE PHOSPHOLIPID TRANSPORT SYSTEM BINDING PROTEIN MLAD"/>
    <property type="match status" value="1"/>
</dbReference>
<evidence type="ECO:0000256" key="1">
    <source>
        <dbReference type="SAM" id="Phobius"/>
    </source>
</evidence>
<dbReference type="AlphaFoldDB" id="A0A1G7MHZ6"/>
<dbReference type="OrthoDB" id="6193911at2"/>
<keyword evidence="1" id="KW-0472">Membrane</keyword>
<dbReference type="Pfam" id="PF02470">
    <property type="entry name" value="MlaD"/>
    <property type="match status" value="1"/>
</dbReference>
<accession>A0A1G7MHZ6</accession>
<proteinExistence type="predicted"/>
<evidence type="ECO:0000259" key="2">
    <source>
        <dbReference type="Pfam" id="PF02470"/>
    </source>
</evidence>
<gene>
    <name evidence="3" type="ORF">SAMN05216241_101607</name>
</gene>
<name>A0A1G7MHZ6_9PROT</name>
<reference evidence="3 4" key="1">
    <citation type="submission" date="2016-10" db="EMBL/GenBank/DDBJ databases">
        <authorList>
            <person name="de Groot N.N."/>
        </authorList>
    </citation>
    <scope>NUCLEOTIDE SEQUENCE [LARGE SCALE GENOMIC DNA]</scope>
    <source>
        <strain evidence="3 4">DSM 25584</strain>
    </source>
</reference>
<feature type="domain" description="Mce/MlaD" evidence="2">
    <location>
        <begin position="37"/>
        <end position="114"/>
    </location>
</feature>
<dbReference type="PANTHER" id="PTHR33371">
    <property type="entry name" value="INTERMEMBRANE PHOSPHOLIPID TRANSPORT SYSTEM BINDING PROTEIN MLAD-RELATED"/>
    <property type="match status" value="1"/>
</dbReference>
<dbReference type="STRING" id="1082479.SAMN05216241_101607"/>
<dbReference type="Proteomes" id="UP000199415">
    <property type="component" value="Unassembled WGS sequence"/>
</dbReference>
<keyword evidence="1" id="KW-1133">Transmembrane helix</keyword>
<dbReference type="EMBL" id="FNCE01000001">
    <property type="protein sequence ID" value="SDF60769.1"/>
    <property type="molecule type" value="Genomic_DNA"/>
</dbReference>
<organism evidence="3 4">
    <name type="scientific">Limimonas halophila</name>
    <dbReference type="NCBI Taxonomy" id="1082479"/>
    <lineage>
        <taxon>Bacteria</taxon>
        <taxon>Pseudomonadati</taxon>
        <taxon>Pseudomonadota</taxon>
        <taxon>Alphaproteobacteria</taxon>
        <taxon>Rhodospirillales</taxon>
        <taxon>Rhodovibrionaceae</taxon>
        <taxon>Limimonas</taxon>
    </lineage>
</organism>
<dbReference type="RefSeq" id="WP_090018608.1">
    <property type="nucleotide sequence ID" value="NZ_FNCE01000001.1"/>
</dbReference>
<dbReference type="InterPro" id="IPR052336">
    <property type="entry name" value="MlaD_Phospholipid_Transporter"/>
</dbReference>
<evidence type="ECO:0000313" key="3">
    <source>
        <dbReference type="EMBL" id="SDF60769.1"/>
    </source>
</evidence>
<feature type="transmembrane region" description="Helical" evidence="1">
    <location>
        <begin position="7"/>
        <end position="29"/>
    </location>
</feature>
<keyword evidence="4" id="KW-1185">Reference proteome</keyword>
<protein>
    <submittedName>
        <fullName evidence="3">Phospholipid/cholesterol/gamma-HCH transport system substrate-binding protein</fullName>
    </submittedName>
</protein>
<keyword evidence="1" id="KW-0812">Transmembrane</keyword>